<gene>
    <name evidence="1" type="ORF">QOZ99_003566</name>
</gene>
<evidence type="ECO:0000313" key="2">
    <source>
        <dbReference type="Proteomes" id="UP001235094"/>
    </source>
</evidence>
<dbReference type="RefSeq" id="WP_306891332.1">
    <property type="nucleotide sequence ID" value="NZ_JAUSVR010000015.1"/>
</dbReference>
<reference evidence="1 2" key="1">
    <citation type="submission" date="2023-07" db="EMBL/GenBank/DDBJ databases">
        <title>Genomic Encyclopedia of Type Strains, Phase IV (KMG-IV): sequencing the most valuable type-strain genomes for metagenomic binning, comparative biology and taxonomic classification.</title>
        <authorList>
            <person name="Goeker M."/>
        </authorList>
    </citation>
    <scope>NUCLEOTIDE SEQUENCE [LARGE SCALE GENOMIC DNA]</scope>
    <source>
        <strain evidence="1 2">DSM 15561</strain>
    </source>
</reference>
<accession>A0ABU0LVE9</accession>
<evidence type="ECO:0000313" key="1">
    <source>
        <dbReference type="EMBL" id="MDQ0512654.1"/>
    </source>
</evidence>
<sequence length="176" mass="19188">MIKTPDWSIDRLRAMETPQLKQLLANAEKRGASDLAAQCEEVLAERGPAIRGATSSGRTSSGGATVAKRVTRNGVSAFHFVCENDRGVSMDGEGFFWTGFWIVPEDEVIRAVKSGARLALHKSRTEPSYRQGKILDYRISPEDAGKKRNVGIEFLVAADDAALAWSGEGADEKGYR</sequence>
<proteinExistence type="predicted"/>
<keyword evidence="2" id="KW-1185">Reference proteome</keyword>
<organism evidence="1 2">
    <name type="scientific">Ancylobacter amanitiformis</name>
    <dbReference type="NCBI Taxonomy" id="217069"/>
    <lineage>
        <taxon>Bacteria</taxon>
        <taxon>Pseudomonadati</taxon>
        <taxon>Pseudomonadota</taxon>
        <taxon>Alphaproteobacteria</taxon>
        <taxon>Hyphomicrobiales</taxon>
        <taxon>Xanthobacteraceae</taxon>
        <taxon>Ancylobacter</taxon>
    </lineage>
</organism>
<dbReference type="Proteomes" id="UP001235094">
    <property type="component" value="Unassembled WGS sequence"/>
</dbReference>
<dbReference type="EMBL" id="JAUSVR010000015">
    <property type="protein sequence ID" value="MDQ0512654.1"/>
    <property type="molecule type" value="Genomic_DNA"/>
</dbReference>
<comment type="caution">
    <text evidence="1">The sequence shown here is derived from an EMBL/GenBank/DDBJ whole genome shotgun (WGS) entry which is preliminary data.</text>
</comment>
<evidence type="ECO:0008006" key="3">
    <source>
        <dbReference type="Google" id="ProtNLM"/>
    </source>
</evidence>
<name>A0ABU0LVE9_9HYPH</name>
<protein>
    <recommendedName>
        <fullName evidence="3">HK97 gp10 family phage protein</fullName>
    </recommendedName>
</protein>